<keyword evidence="7 10" id="KW-0862">Zinc</keyword>
<evidence type="ECO:0000259" key="12">
    <source>
        <dbReference type="PROSITE" id="PS50936"/>
    </source>
</evidence>
<comment type="function">
    <text evidence="10">One of several proteins that assist in the late maturation steps of the functional core of the 30S ribosomal subunit. Helps release RbfA from mature subunits. May play a role in the assembly of ribosomal proteins into the subunit. Circularly permuted GTPase that catalyzes slow GTP hydrolysis, GTPase activity is stimulated by the 30S ribosomal subunit.</text>
</comment>
<dbReference type="Gene3D" id="3.40.50.300">
    <property type="entry name" value="P-loop containing nucleotide triphosphate hydrolases"/>
    <property type="match status" value="1"/>
</dbReference>
<keyword evidence="5 10" id="KW-0547">Nucleotide-binding</keyword>
<dbReference type="GO" id="GO:0042274">
    <property type="term" value="P:ribosomal small subunit biogenesis"/>
    <property type="evidence" value="ECO:0007669"/>
    <property type="project" value="UniProtKB-UniRule"/>
</dbReference>
<dbReference type="EMBL" id="PEBX01000030">
    <property type="protein sequence ID" value="PTQ56387.1"/>
    <property type="molecule type" value="Genomic_DNA"/>
</dbReference>
<dbReference type="GO" id="GO:0046872">
    <property type="term" value="F:metal ion binding"/>
    <property type="evidence" value="ECO:0007669"/>
    <property type="project" value="UniProtKB-KW"/>
</dbReference>
<evidence type="ECO:0000256" key="2">
    <source>
        <dbReference type="ARBA" id="ARBA00022517"/>
    </source>
</evidence>
<dbReference type="InterPro" id="IPR030378">
    <property type="entry name" value="G_CP_dom"/>
</dbReference>
<dbReference type="HAMAP" id="MF_01820">
    <property type="entry name" value="GTPase_RsgA"/>
    <property type="match status" value="1"/>
</dbReference>
<name>A0A2R6Y137_9BACL</name>
<dbReference type="InterPro" id="IPR031944">
    <property type="entry name" value="RsgA_N"/>
</dbReference>
<dbReference type="EC" id="3.6.1.-" evidence="10"/>
<dbReference type="PANTHER" id="PTHR32120">
    <property type="entry name" value="SMALL RIBOSOMAL SUBUNIT BIOGENESIS GTPASE RSGA"/>
    <property type="match status" value="1"/>
</dbReference>
<dbReference type="Pfam" id="PF16745">
    <property type="entry name" value="RsgA_N"/>
    <property type="match status" value="1"/>
</dbReference>
<evidence type="ECO:0000256" key="9">
    <source>
        <dbReference type="ARBA" id="ARBA00023134"/>
    </source>
</evidence>
<evidence type="ECO:0000256" key="8">
    <source>
        <dbReference type="ARBA" id="ARBA00022884"/>
    </source>
</evidence>
<dbReference type="Gene3D" id="1.10.40.50">
    <property type="entry name" value="Probable gtpase engc, domain 3"/>
    <property type="match status" value="1"/>
</dbReference>
<feature type="binding site" evidence="10">
    <location>
        <begin position="276"/>
        <end position="284"/>
    </location>
    <ligand>
        <name>GTP</name>
        <dbReference type="ChEBI" id="CHEBI:37565"/>
    </ligand>
</feature>
<evidence type="ECO:0000256" key="1">
    <source>
        <dbReference type="ARBA" id="ARBA00022490"/>
    </source>
</evidence>
<feature type="binding site" evidence="10">
    <location>
        <position position="369"/>
    </location>
    <ligand>
        <name>Zn(2+)</name>
        <dbReference type="ChEBI" id="CHEBI:29105"/>
    </ligand>
</feature>
<dbReference type="GO" id="GO:0003924">
    <property type="term" value="F:GTPase activity"/>
    <property type="evidence" value="ECO:0007669"/>
    <property type="project" value="UniProtKB-UniRule"/>
</dbReference>
<comment type="similarity">
    <text evidence="10">Belongs to the TRAFAC class YlqF/YawG GTPase family. RsgA subfamily.</text>
</comment>
<dbReference type="SUPFAM" id="SSF50249">
    <property type="entry name" value="Nucleic acid-binding proteins"/>
    <property type="match status" value="1"/>
</dbReference>
<feature type="domain" description="EngC GTPase" evidence="12">
    <location>
        <begin position="157"/>
        <end position="331"/>
    </location>
</feature>
<keyword evidence="3 10" id="KW-0479">Metal-binding</keyword>
<dbReference type="SUPFAM" id="SSF52540">
    <property type="entry name" value="P-loop containing nucleoside triphosphate hydrolases"/>
    <property type="match status" value="1"/>
</dbReference>
<sequence length="404" mass="44366">MPIGVIHRSLSGFYDVYPLSSVSSDKLSHTEGTETIRAASDKPLQPGDAIDAFGVKTSEETTHPVETIVQEGRADPARTITPGRTADSNEAEHPLTEKAYMARLIRTVARGRFRKGDLVPLVGDHVEFSKLGPEDDRMGRIERILPRKNELVRPPLANLDALWIVFALTEPTLSLKVLDRMLVLAEMQHVSPVLILTKFDLLGCRPVAQLKTTPPLTVGALQAIYTSIGYPVHILSLQEKHVLSSSCGAWAAENERILAETLPSLLAGGRYVAVAGPSGVGKSTLISTLSPNFRLERGEVSKKTERGRHTTRVVSFIPVAGGWVADTPGFTSLELSGTPHDLAAAMPEFLLYAPSCRFRACLHLHEPGCAVKEALARGEIAHHRYEHYVQFAQELHEKENMRFR</sequence>
<evidence type="ECO:0000256" key="4">
    <source>
        <dbReference type="ARBA" id="ARBA00022730"/>
    </source>
</evidence>
<reference evidence="15" key="1">
    <citation type="journal article" date="2018" name="Sci. Rep.">
        <title>Lignite coal burning seam in the remote Altai Mountains harbors a hydrogen-driven thermophilic microbial community.</title>
        <authorList>
            <person name="Kadnikov V.V."/>
            <person name="Mardanov A.V."/>
            <person name="Ivasenko D.A."/>
            <person name="Antsiferov D.V."/>
            <person name="Beletsky A.V."/>
            <person name="Karnachuk O.V."/>
            <person name="Ravin N.V."/>
        </authorList>
    </citation>
    <scope>NUCLEOTIDE SEQUENCE [LARGE SCALE GENOMIC DNA]</scope>
</reference>
<evidence type="ECO:0000256" key="6">
    <source>
        <dbReference type="ARBA" id="ARBA00022801"/>
    </source>
</evidence>
<organism evidence="14 15">
    <name type="scientific">Candidatus Carbonibacillus altaicus</name>
    <dbReference type="NCBI Taxonomy" id="2163959"/>
    <lineage>
        <taxon>Bacteria</taxon>
        <taxon>Bacillati</taxon>
        <taxon>Bacillota</taxon>
        <taxon>Bacilli</taxon>
        <taxon>Bacillales</taxon>
        <taxon>Candidatus Carbonibacillus</taxon>
    </lineage>
</organism>
<gene>
    <name evidence="10" type="primary">rsgA</name>
    <name evidence="14" type="ORF">BSOLF_0276</name>
</gene>
<feature type="region of interest" description="Disordered" evidence="11">
    <location>
        <begin position="56"/>
        <end position="93"/>
    </location>
</feature>
<dbReference type="InterPro" id="IPR010914">
    <property type="entry name" value="RsgA_GTPase_dom"/>
</dbReference>
<protein>
    <recommendedName>
        <fullName evidence="10">Small ribosomal subunit biogenesis GTPase RsgA</fullName>
        <ecNumber evidence="10">3.6.1.-</ecNumber>
    </recommendedName>
</protein>
<dbReference type="Gene3D" id="2.40.50.140">
    <property type="entry name" value="Nucleic acid-binding proteins"/>
    <property type="match status" value="1"/>
</dbReference>
<dbReference type="Proteomes" id="UP000244338">
    <property type="component" value="Unassembled WGS sequence"/>
</dbReference>
<dbReference type="Pfam" id="PF03193">
    <property type="entry name" value="RsgA_GTPase"/>
    <property type="match status" value="1"/>
</dbReference>
<dbReference type="GO" id="GO:0005525">
    <property type="term" value="F:GTP binding"/>
    <property type="evidence" value="ECO:0007669"/>
    <property type="project" value="UniProtKB-UniRule"/>
</dbReference>
<feature type="binding site" evidence="10">
    <location>
        <position position="356"/>
    </location>
    <ligand>
        <name>Zn(2+)</name>
        <dbReference type="ChEBI" id="CHEBI:29105"/>
    </ligand>
</feature>
<feature type="binding site" evidence="10">
    <location>
        <position position="363"/>
    </location>
    <ligand>
        <name>Zn(2+)</name>
        <dbReference type="ChEBI" id="CHEBI:29105"/>
    </ligand>
</feature>
<evidence type="ECO:0000256" key="7">
    <source>
        <dbReference type="ARBA" id="ARBA00022833"/>
    </source>
</evidence>
<dbReference type="CDD" id="cd01854">
    <property type="entry name" value="YjeQ_EngC"/>
    <property type="match status" value="1"/>
</dbReference>
<evidence type="ECO:0000256" key="3">
    <source>
        <dbReference type="ARBA" id="ARBA00022723"/>
    </source>
</evidence>
<keyword evidence="1 10" id="KW-0963">Cytoplasm</keyword>
<dbReference type="GO" id="GO:0005737">
    <property type="term" value="C:cytoplasm"/>
    <property type="evidence" value="ECO:0007669"/>
    <property type="project" value="UniProtKB-SubCell"/>
</dbReference>
<feature type="binding site" evidence="10">
    <location>
        <begin position="197"/>
        <end position="200"/>
    </location>
    <ligand>
        <name>GTP</name>
        <dbReference type="ChEBI" id="CHEBI:37565"/>
    </ligand>
</feature>
<keyword evidence="2 10" id="KW-0690">Ribosome biogenesis</keyword>
<evidence type="ECO:0000256" key="11">
    <source>
        <dbReference type="SAM" id="MobiDB-lite"/>
    </source>
</evidence>
<keyword evidence="4 10" id="KW-0699">rRNA-binding</keyword>
<dbReference type="InterPro" id="IPR027417">
    <property type="entry name" value="P-loop_NTPase"/>
</dbReference>
<dbReference type="PROSITE" id="PS50936">
    <property type="entry name" value="ENGC_GTPASE"/>
    <property type="match status" value="1"/>
</dbReference>
<keyword evidence="9 10" id="KW-0342">GTP-binding</keyword>
<evidence type="ECO:0000256" key="5">
    <source>
        <dbReference type="ARBA" id="ARBA00022741"/>
    </source>
</evidence>
<comment type="subcellular location">
    <subcellularLocation>
        <location evidence="10">Cytoplasm</location>
    </subcellularLocation>
</comment>
<dbReference type="InterPro" id="IPR012340">
    <property type="entry name" value="NA-bd_OB-fold"/>
</dbReference>
<evidence type="ECO:0000313" key="14">
    <source>
        <dbReference type="EMBL" id="PTQ56387.1"/>
    </source>
</evidence>
<feature type="binding site" evidence="10">
    <location>
        <position position="361"/>
    </location>
    <ligand>
        <name>Zn(2+)</name>
        <dbReference type="ChEBI" id="CHEBI:29105"/>
    </ligand>
</feature>
<proteinExistence type="inferred from homology"/>
<keyword evidence="8 10" id="KW-0694">RNA-binding</keyword>
<comment type="caution">
    <text evidence="14">The sequence shown here is derived from an EMBL/GenBank/DDBJ whole genome shotgun (WGS) entry which is preliminary data.</text>
</comment>
<dbReference type="NCBIfam" id="TIGR00157">
    <property type="entry name" value="ribosome small subunit-dependent GTPase A"/>
    <property type="match status" value="1"/>
</dbReference>
<evidence type="ECO:0000313" key="15">
    <source>
        <dbReference type="Proteomes" id="UP000244338"/>
    </source>
</evidence>
<dbReference type="InterPro" id="IPR004881">
    <property type="entry name" value="Ribosome_biogen_GTPase_RsgA"/>
</dbReference>
<keyword evidence="6 10" id="KW-0378">Hydrolase</keyword>
<comment type="cofactor">
    <cofactor evidence="10">
        <name>Zn(2+)</name>
        <dbReference type="ChEBI" id="CHEBI:29105"/>
    </cofactor>
    <text evidence="10">Binds 1 zinc ion per subunit.</text>
</comment>
<accession>A0A2R6Y137</accession>
<evidence type="ECO:0000256" key="10">
    <source>
        <dbReference type="HAMAP-Rule" id="MF_01820"/>
    </source>
</evidence>
<evidence type="ECO:0000259" key="13">
    <source>
        <dbReference type="PROSITE" id="PS51721"/>
    </source>
</evidence>
<feature type="domain" description="CP-type G" evidence="13">
    <location>
        <begin position="148"/>
        <end position="333"/>
    </location>
</feature>
<dbReference type="PANTHER" id="PTHR32120:SF11">
    <property type="entry name" value="SMALL RIBOSOMAL SUBUNIT BIOGENESIS GTPASE RSGA 1, MITOCHONDRIAL-RELATED"/>
    <property type="match status" value="1"/>
</dbReference>
<comment type="subunit">
    <text evidence="10">Monomer. Associates with 30S ribosomal subunit, binds 16S rRNA.</text>
</comment>
<dbReference type="GO" id="GO:0019843">
    <property type="term" value="F:rRNA binding"/>
    <property type="evidence" value="ECO:0007669"/>
    <property type="project" value="UniProtKB-KW"/>
</dbReference>
<dbReference type="AlphaFoldDB" id="A0A2R6Y137"/>
<dbReference type="PROSITE" id="PS51721">
    <property type="entry name" value="G_CP"/>
    <property type="match status" value="1"/>
</dbReference>